<reference evidence="3" key="1">
    <citation type="submission" date="2013-08" db="EMBL/GenBank/DDBJ databases">
        <authorList>
            <person name="Mendez C."/>
            <person name="Richter M."/>
            <person name="Ferrer M."/>
            <person name="Sanchez J."/>
        </authorList>
    </citation>
    <scope>NUCLEOTIDE SEQUENCE</scope>
</reference>
<evidence type="ECO:0000259" key="1">
    <source>
        <dbReference type="Pfam" id="PF00534"/>
    </source>
</evidence>
<dbReference type="InterPro" id="IPR050194">
    <property type="entry name" value="Glycosyltransferase_grp1"/>
</dbReference>
<dbReference type="PANTHER" id="PTHR45947">
    <property type="entry name" value="SULFOQUINOVOSYL TRANSFERASE SQD2"/>
    <property type="match status" value="1"/>
</dbReference>
<dbReference type="InterPro" id="IPR001296">
    <property type="entry name" value="Glyco_trans_1"/>
</dbReference>
<gene>
    <name evidence="3" type="ORF">B2A_11673</name>
</gene>
<feature type="domain" description="Glycosyl transferase family 1" evidence="1">
    <location>
        <begin position="191"/>
        <end position="346"/>
    </location>
</feature>
<dbReference type="PANTHER" id="PTHR45947:SF3">
    <property type="entry name" value="SULFOQUINOVOSYL TRANSFERASE SQD2"/>
    <property type="match status" value="1"/>
</dbReference>
<evidence type="ECO:0000313" key="3">
    <source>
        <dbReference type="EMBL" id="EQD37991.1"/>
    </source>
</evidence>
<evidence type="ECO:0000259" key="2">
    <source>
        <dbReference type="Pfam" id="PF13439"/>
    </source>
</evidence>
<dbReference type="Pfam" id="PF00534">
    <property type="entry name" value="Glycos_transf_1"/>
    <property type="match status" value="1"/>
</dbReference>
<protein>
    <submittedName>
        <fullName evidence="3">Glycosyltransferase</fullName>
    </submittedName>
</protein>
<comment type="caution">
    <text evidence="3">The sequence shown here is derived from an EMBL/GenBank/DDBJ whole genome shotgun (WGS) entry which is preliminary data.</text>
</comment>
<feature type="domain" description="Glycosyltransferase subfamily 4-like N-terminal" evidence="2">
    <location>
        <begin position="1"/>
        <end position="176"/>
    </location>
</feature>
<dbReference type="SUPFAM" id="SSF53756">
    <property type="entry name" value="UDP-Glycosyltransferase/glycogen phosphorylase"/>
    <property type="match status" value="1"/>
</dbReference>
<proteinExistence type="predicted"/>
<dbReference type="EMBL" id="AUZZ01008435">
    <property type="protein sequence ID" value="EQD37991.1"/>
    <property type="molecule type" value="Genomic_DNA"/>
</dbReference>
<dbReference type="GO" id="GO:0016758">
    <property type="term" value="F:hexosyltransferase activity"/>
    <property type="evidence" value="ECO:0007669"/>
    <property type="project" value="TreeGrafter"/>
</dbReference>
<dbReference type="Gene3D" id="3.40.50.2000">
    <property type="entry name" value="Glycogen Phosphorylase B"/>
    <property type="match status" value="2"/>
</dbReference>
<dbReference type="AlphaFoldDB" id="T0YR36"/>
<dbReference type="CDD" id="cd03801">
    <property type="entry name" value="GT4_PimA-like"/>
    <property type="match status" value="1"/>
</dbReference>
<dbReference type="Pfam" id="PF13439">
    <property type="entry name" value="Glyco_transf_4"/>
    <property type="match status" value="1"/>
</dbReference>
<organism evidence="3">
    <name type="scientific">mine drainage metagenome</name>
    <dbReference type="NCBI Taxonomy" id="410659"/>
    <lineage>
        <taxon>unclassified sequences</taxon>
        <taxon>metagenomes</taxon>
        <taxon>ecological metagenomes</taxon>
    </lineage>
</organism>
<accession>T0YR36</accession>
<reference evidence="3" key="2">
    <citation type="journal article" date="2014" name="ISME J.">
        <title>Microbial stratification in low pH oxic and suboxic macroscopic growths along an acid mine drainage.</title>
        <authorList>
            <person name="Mendez-Garcia C."/>
            <person name="Mesa V."/>
            <person name="Sprenger R.R."/>
            <person name="Richter M."/>
            <person name="Diez M.S."/>
            <person name="Solano J."/>
            <person name="Bargiela R."/>
            <person name="Golyshina O.V."/>
            <person name="Manteca A."/>
            <person name="Ramos J.L."/>
            <person name="Gallego J.R."/>
            <person name="Llorente I."/>
            <person name="Martins Dos Santos V.A."/>
            <person name="Jensen O.N."/>
            <person name="Pelaez A.I."/>
            <person name="Sanchez J."/>
            <person name="Ferrer M."/>
        </authorList>
    </citation>
    <scope>NUCLEOTIDE SEQUENCE</scope>
</reference>
<sequence>METFTYHLSRALAHQGHEVDLVASVNSTYVDAPRVRLLPLPEFRFSLQDSYLPMAAGLLLGGWTAERRATQALTRGTYDIVNFQIPAAMARVLRIARRQGVPSVMTAHNPVPWRLHREGGLDEKLRSLTYRAVDARMAHRADGVITVGPDLRAALVDGLGLDPARTFYAPVGVETATAQVSDSFVEETRHRLRLPERYVLFVGRFVAQKGLPALLESLAGTRVPLVLVGEGPLRPAIERRAAELGLAQQVQFLGRLLPEPLRAVFRGATAFVLSSVAEGMPVVVLEAAAARLPVVATRVEGVAEMIQDGVTGRIVPIGDRAALRAAIVSIFEDPPAAARMGLAGYRRVVERFSWDVVARETVAAYTEIIERTGHR</sequence>
<keyword evidence="3" id="KW-0808">Transferase</keyword>
<dbReference type="InterPro" id="IPR028098">
    <property type="entry name" value="Glyco_trans_4-like_N"/>
</dbReference>
<name>T0YR36_9ZZZZ</name>